<gene>
    <name evidence="3" type="ORF">ERS852448_02622</name>
</gene>
<dbReference type="InterPro" id="IPR013096">
    <property type="entry name" value="Cupin_2"/>
</dbReference>
<evidence type="ECO:0000256" key="1">
    <source>
        <dbReference type="SAM" id="MobiDB-lite"/>
    </source>
</evidence>
<evidence type="ECO:0000313" key="3">
    <source>
        <dbReference type="EMBL" id="CUN23208.1"/>
    </source>
</evidence>
<sequence length="134" mass="15730">MAKPILYDLKEHDYMEGKQNGRMQVIQASPNCTIQYCQIRQPHDVGPHSHDYEQIVFIPEGECVFWVDGVPYELDQGCFCVVPPGAVHYLEAKSNMYCVDFDIFHPKREDRKETPRVRDRHHANWEPLEEIAKE</sequence>
<dbReference type="GeneID" id="97392369"/>
<dbReference type="RefSeq" id="WP_055290902.1">
    <property type="nucleotide sequence ID" value="NZ_CP173382.1"/>
</dbReference>
<proteinExistence type="predicted"/>
<evidence type="ECO:0000259" key="2">
    <source>
        <dbReference type="Pfam" id="PF07883"/>
    </source>
</evidence>
<feature type="domain" description="Cupin type-2" evidence="2">
    <location>
        <begin position="44"/>
        <end position="98"/>
    </location>
</feature>
<dbReference type="SUPFAM" id="SSF51182">
    <property type="entry name" value="RmlC-like cupins"/>
    <property type="match status" value="1"/>
</dbReference>
<organism evidence="3 4">
    <name type="scientific">Eubacterium ramulus</name>
    <dbReference type="NCBI Taxonomy" id="39490"/>
    <lineage>
        <taxon>Bacteria</taxon>
        <taxon>Bacillati</taxon>
        <taxon>Bacillota</taxon>
        <taxon>Clostridia</taxon>
        <taxon>Eubacteriales</taxon>
        <taxon>Eubacteriaceae</taxon>
        <taxon>Eubacterium</taxon>
    </lineage>
</organism>
<dbReference type="Proteomes" id="UP000095492">
    <property type="component" value="Unassembled WGS sequence"/>
</dbReference>
<dbReference type="InterPro" id="IPR014710">
    <property type="entry name" value="RmlC-like_jellyroll"/>
</dbReference>
<evidence type="ECO:0000313" key="4">
    <source>
        <dbReference type="Proteomes" id="UP000095492"/>
    </source>
</evidence>
<dbReference type="InterPro" id="IPR011051">
    <property type="entry name" value="RmlC_Cupin_sf"/>
</dbReference>
<dbReference type="EMBL" id="CYYA01000023">
    <property type="protein sequence ID" value="CUN23208.1"/>
    <property type="molecule type" value="Genomic_DNA"/>
</dbReference>
<dbReference type="Pfam" id="PF07883">
    <property type="entry name" value="Cupin_2"/>
    <property type="match status" value="1"/>
</dbReference>
<feature type="region of interest" description="Disordered" evidence="1">
    <location>
        <begin position="110"/>
        <end position="134"/>
    </location>
</feature>
<dbReference type="AlphaFoldDB" id="A0A173VBC8"/>
<dbReference type="STRING" id="39490.ERS852448_02622"/>
<accession>A0A173VBC8</accession>
<name>A0A173VBC8_EUBRA</name>
<reference evidence="3 4" key="1">
    <citation type="submission" date="2015-09" db="EMBL/GenBank/DDBJ databases">
        <authorList>
            <consortium name="Pathogen Informatics"/>
        </authorList>
    </citation>
    <scope>NUCLEOTIDE SEQUENCE [LARGE SCALE GENOMIC DNA]</scope>
    <source>
        <strain evidence="3 4">2789STDY5608891</strain>
    </source>
</reference>
<dbReference type="OrthoDB" id="9776971at2"/>
<dbReference type="Gene3D" id="2.60.120.10">
    <property type="entry name" value="Jelly Rolls"/>
    <property type="match status" value="1"/>
</dbReference>
<protein>
    <submittedName>
        <fullName evidence="3">Cupin domain</fullName>
    </submittedName>
</protein>